<dbReference type="Proteomes" id="UP000287766">
    <property type="component" value="Unassembled WGS sequence"/>
</dbReference>
<sequence>MSWLAKIAMIPLAPWLIRQGNRARRDTVRLPEAKGERFNTVEASDLSVLILGDSAAAGVGCATQSDAITGQLVHQLQSRGTVRWRLIAQSSLTCAGVHELLLQHADEPFDVVLVSVGVNDVTRRTPIAQWRWDLEVLTNELVKRHQAKLVLFSAVPPMHRFTALPQPLRWFVGEQAHNLNRVLEQHCQDFETCEILKFDIPFHPRYLASDGYHPSGEACTLWAAAAASAILQSPKLQFTPSAAQ</sequence>
<protein>
    <submittedName>
        <fullName evidence="2">Lipase</fullName>
    </submittedName>
</protein>
<organism evidence="2 3">
    <name type="scientific">Pseudidiomarina aestuarii</name>
    <dbReference type="NCBI Taxonomy" id="624146"/>
    <lineage>
        <taxon>Bacteria</taxon>
        <taxon>Pseudomonadati</taxon>
        <taxon>Pseudomonadota</taxon>
        <taxon>Gammaproteobacteria</taxon>
        <taxon>Alteromonadales</taxon>
        <taxon>Idiomarinaceae</taxon>
        <taxon>Pseudidiomarina</taxon>
    </lineage>
</organism>
<dbReference type="Pfam" id="PF13472">
    <property type="entry name" value="Lipase_GDSL_2"/>
    <property type="match status" value="1"/>
</dbReference>
<dbReference type="InterPro" id="IPR013830">
    <property type="entry name" value="SGNH_hydro"/>
</dbReference>
<proteinExistence type="predicted"/>
<dbReference type="CDD" id="cd01836">
    <property type="entry name" value="FeeA_FeeB_like"/>
    <property type="match status" value="1"/>
</dbReference>
<dbReference type="InterPro" id="IPR036514">
    <property type="entry name" value="SGNH_hydro_sf"/>
</dbReference>
<dbReference type="SUPFAM" id="SSF52266">
    <property type="entry name" value="SGNH hydrolase"/>
    <property type="match status" value="1"/>
</dbReference>
<evidence type="ECO:0000313" key="2">
    <source>
        <dbReference type="EMBL" id="RUO38968.1"/>
    </source>
</evidence>
<comment type="caution">
    <text evidence="2">The sequence shown here is derived from an EMBL/GenBank/DDBJ whole genome shotgun (WGS) entry which is preliminary data.</text>
</comment>
<feature type="domain" description="SGNH hydrolase-type esterase" evidence="1">
    <location>
        <begin position="50"/>
        <end position="217"/>
    </location>
</feature>
<gene>
    <name evidence="2" type="ORF">CWE22_11110</name>
</gene>
<evidence type="ECO:0000313" key="3">
    <source>
        <dbReference type="Proteomes" id="UP000287766"/>
    </source>
</evidence>
<keyword evidence="3" id="KW-1185">Reference proteome</keyword>
<dbReference type="EMBL" id="PIPR01000004">
    <property type="protein sequence ID" value="RUO38968.1"/>
    <property type="molecule type" value="Genomic_DNA"/>
</dbReference>
<dbReference type="GO" id="GO:0016788">
    <property type="term" value="F:hydrolase activity, acting on ester bonds"/>
    <property type="evidence" value="ECO:0007669"/>
    <property type="project" value="UniProtKB-ARBA"/>
</dbReference>
<evidence type="ECO:0000259" key="1">
    <source>
        <dbReference type="Pfam" id="PF13472"/>
    </source>
</evidence>
<accession>A0A7Z7ESJ9</accession>
<dbReference type="Gene3D" id="3.40.50.1110">
    <property type="entry name" value="SGNH hydrolase"/>
    <property type="match status" value="1"/>
</dbReference>
<dbReference type="AlphaFoldDB" id="A0A7Z7ESJ9"/>
<reference evidence="3" key="1">
    <citation type="journal article" date="2018" name="Front. Microbiol.">
        <title>Genome-Based Analysis Reveals the Taxonomy and Diversity of the Family Idiomarinaceae.</title>
        <authorList>
            <person name="Liu Y."/>
            <person name="Lai Q."/>
            <person name="Shao Z."/>
        </authorList>
    </citation>
    <scope>NUCLEOTIDE SEQUENCE [LARGE SCALE GENOMIC DNA]</scope>
    <source>
        <strain evidence="3">KYW314</strain>
    </source>
</reference>
<name>A0A7Z7ESJ9_9GAMM</name>
<dbReference type="RefSeq" id="WP_169931567.1">
    <property type="nucleotide sequence ID" value="NZ_PIPR01000004.1"/>
</dbReference>